<dbReference type="CDD" id="cd06558">
    <property type="entry name" value="crotonase-like"/>
    <property type="match status" value="1"/>
</dbReference>
<dbReference type="InterPro" id="IPR001753">
    <property type="entry name" value="Enoyl-CoA_hydra/iso"/>
</dbReference>
<dbReference type="InParanoid" id="A0A6I9VID1"/>
<sequence>MANLLNRYSLTSLHRLLIQERCLQGRQNVSTKPIGSEMFTESPVYVDKDDHITLIGLNRPAHRNSINEETAQKLSAALADFERDKTSPVAVIYGIGGSFCAGQDLTMLESNNIEDFSALSTSKTIHRHSQKPIVCGINGYCVGDGLDLAMFCDLRVMEDTAVLGFFGRYTGYNVSCGGIARLPAMIGFSRTLDLLLTGRRVCGREALQMGLINRLVATGTALGQAVNLAFSIAKFPLEALQKDRQALYKNCYERRNGLNAAIAEETKSFNNKILLEIKEGITRYKEAKSRGQKTDSWQVKPKVIPAWEQEEILHEQKFASNENITNKK</sequence>
<keyword evidence="2" id="KW-1185">Reference proteome</keyword>
<reference evidence="3" key="1">
    <citation type="submission" date="2025-08" db="UniProtKB">
        <authorList>
            <consortium name="RefSeq"/>
        </authorList>
    </citation>
    <scope>IDENTIFICATION</scope>
    <source>
        <tissue evidence="3">Adult</tissue>
    </source>
</reference>
<dbReference type="OrthoDB" id="448450at2759"/>
<proteinExistence type="inferred from homology"/>
<protein>
    <submittedName>
        <fullName evidence="3">Enoyl-CoA hydratase/isomerase YngF isoform X1</fullName>
    </submittedName>
</protein>
<dbReference type="PANTHER" id="PTHR43802:SF1">
    <property type="entry name" value="IP11341P-RELATED"/>
    <property type="match status" value="1"/>
</dbReference>
<dbReference type="RefSeq" id="XP_011211476.2">
    <property type="nucleotide sequence ID" value="XM_011213174.4"/>
</dbReference>
<dbReference type="InterPro" id="IPR029045">
    <property type="entry name" value="ClpP/crotonase-like_dom_sf"/>
</dbReference>
<organism evidence="2 3">
    <name type="scientific">Bactrocera dorsalis</name>
    <name type="common">Oriental fruit fly</name>
    <name type="synonym">Dacus dorsalis</name>
    <dbReference type="NCBI Taxonomy" id="27457"/>
    <lineage>
        <taxon>Eukaryota</taxon>
        <taxon>Metazoa</taxon>
        <taxon>Ecdysozoa</taxon>
        <taxon>Arthropoda</taxon>
        <taxon>Hexapoda</taxon>
        <taxon>Insecta</taxon>
        <taxon>Pterygota</taxon>
        <taxon>Neoptera</taxon>
        <taxon>Endopterygota</taxon>
        <taxon>Diptera</taxon>
        <taxon>Brachycera</taxon>
        <taxon>Muscomorpha</taxon>
        <taxon>Tephritoidea</taxon>
        <taxon>Tephritidae</taxon>
        <taxon>Bactrocera</taxon>
        <taxon>Bactrocera</taxon>
    </lineage>
</organism>
<dbReference type="GeneID" id="105231734"/>
<comment type="similarity">
    <text evidence="1">Belongs to the enoyl-CoA hydratase/isomerase family.</text>
</comment>
<dbReference type="Gene3D" id="3.90.226.10">
    <property type="entry name" value="2-enoyl-CoA Hydratase, Chain A, domain 1"/>
    <property type="match status" value="1"/>
</dbReference>
<dbReference type="Pfam" id="PF00378">
    <property type="entry name" value="ECH_1"/>
    <property type="match status" value="1"/>
</dbReference>
<gene>
    <name evidence="3" type="primary">LOC105231734</name>
</gene>
<dbReference type="PANTHER" id="PTHR43802">
    <property type="entry name" value="ENOYL-COA HYDRATASE"/>
    <property type="match status" value="1"/>
</dbReference>
<dbReference type="KEGG" id="bdr:105231734"/>
<evidence type="ECO:0000256" key="1">
    <source>
        <dbReference type="ARBA" id="ARBA00005254"/>
    </source>
</evidence>
<name>A0A6I9VID1_BACDO</name>
<dbReference type="AlphaFoldDB" id="A0A6I9VID1"/>
<dbReference type="SUPFAM" id="SSF52096">
    <property type="entry name" value="ClpP/crotonase"/>
    <property type="match status" value="1"/>
</dbReference>
<evidence type="ECO:0000313" key="3">
    <source>
        <dbReference type="RefSeq" id="XP_011211476.2"/>
    </source>
</evidence>
<evidence type="ECO:0000313" key="2">
    <source>
        <dbReference type="Proteomes" id="UP001652620"/>
    </source>
</evidence>
<dbReference type="Proteomes" id="UP001652620">
    <property type="component" value="Unplaced"/>
</dbReference>
<accession>A0A6I9VID1</accession>